<proteinExistence type="predicted"/>
<accession>A0A0V1GUV7</accession>
<dbReference type="EMBL" id="JYDP01000258">
    <property type="protein sequence ID" value="KRZ01829.1"/>
    <property type="molecule type" value="Genomic_DNA"/>
</dbReference>
<name>A0A0V1GUV7_9BILA</name>
<sequence>MTSLMLKHVSCDASPITRDFLSATVIDWNFHSPASFFTKFGLRTGNPSSSTRINHSNCVDSQRNAHESKFLKTGCDMLVQNCRHLRTAKEFLNTEIKIVYLATVILGGERSYNGYRITTGSYKSYYIMAQFLTNPHTVLTNIVGEHRSTGKMGFPGLGAEYY</sequence>
<dbReference type="OrthoDB" id="10435490at2759"/>
<gene>
    <name evidence="1" type="ORF">T11_11786</name>
</gene>
<evidence type="ECO:0000313" key="2">
    <source>
        <dbReference type="Proteomes" id="UP000055024"/>
    </source>
</evidence>
<evidence type="ECO:0000313" key="1">
    <source>
        <dbReference type="EMBL" id="KRZ01829.1"/>
    </source>
</evidence>
<comment type="caution">
    <text evidence="1">The sequence shown here is derived from an EMBL/GenBank/DDBJ whole genome shotgun (WGS) entry which is preliminary data.</text>
</comment>
<keyword evidence="2" id="KW-1185">Reference proteome</keyword>
<reference evidence="1 2" key="1">
    <citation type="submission" date="2015-01" db="EMBL/GenBank/DDBJ databases">
        <title>Evolution of Trichinella species and genotypes.</title>
        <authorList>
            <person name="Korhonen P.K."/>
            <person name="Edoardo P."/>
            <person name="Giuseppe L.R."/>
            <person name="Gasser R.B."/>
        </authorList>
    </citation>
    <scope>NUCLEOTIDE SEQUENCE [LARGE SCALE GENOMIC DNA]</scope>
    <source>
        <strain evidence="1">ISS1029</strain>
    </source>
</reference>
<dbReference type="AlphaFoldDB" id="A0A0V1GUV7"/>
<protein>
    <submittedName>
        <fullName evidence="1">Uncharacterized protein</fullName>
    </submittedName>
</protein>
<organism evidence="1 2">
    <name type="scientific">Trichinella zimbabwensis</name>
    <dbReference type="NCBI Taxonomy" id="268475"/>
    <lineage>
        <taxon>Eukaryota</taxon>
        <taxon>Metazoa</taxon>
        <taxon>Ecdysozoa</taxon>
        <taxon>Nematoda</taxon>
        <taxon>Enoplea</taxon>
        <taxon>Dorylaimia</taxon>
        <taxon>Trichinellida</taxon>
        <taxon>Trichinellidae</taxon>
        <taxon>Trichinella</taxon>
    </lineage>
</organism>
<dbReference type="Proteomes" id="UP000055024">
    <property type="component" value="Unassembled WGS sequence"/>
</dbReference>